<dbReference type="STRING" id="177437.HRM2_26120"/>
<dbReference type="Proteomes" id="UP000000442">
    <property type="component" value="Chromosome"/>
</dbReference>
<dbReference type="KEGG" id="dat:HRM2_26120"/>
<reference evidence="2" key="1">
    <citation type="submission" date="2008-05" db="EMBL/GenBank/DDBJ databases">
        <authorList>
            <person name="Strittmatter A."/>
            <person name="Liesegang H."/>
            <person name="Rabus R."/>
            <person name="Decker I."/>
            <person name="Amann J."/>
            <person name="Andres S."/>
            <person name="Henne A."/>
            <person name="Martinez-Arias R."/>
            <person name="Bartels D."/>
            <person name="Goesmann A."/>
            <person name="Krause L."/>
            <person name="Puehler A."/>
            <person name="Klenk H.-K."/>
            <person name="Richter M."/>
            <person name="Schueler M."/>
            <person name="Gloeckner F.O."/>
            <person name="Meyerdierks A."/>
            <person name="Widdel F."/>
            <person name="Gottschalk G."/>
            <person name="Amann R."/>
        </authorList>
    </citation>
    <scope>NUCLEOTIDE SEQUENCE</scope>
    <source>
        <strain evidence="2">HRM2</strain>
    </source>
</reference>
<name>C0QC35_DESAH</name>
<dbReference type="eggNOG" id="COG2842">
    <property type="taxonomic scope" value="Bacteria"/>
</dbReference>
<proteinExistence type="predicted"/>
<dbReference type="Gene3D" id="3.40.50.300">
    <property type="entry name" value="P-loop containing nucleotide triphosphate hydrolases"/>
    <property type="match status" value="1"/>
</dbReference>
<dbReference type="HOGENOM" id="CLU_1118753_0_0_7"/>
<sequence>MPLFSIVKAIIEKSMWHRMLSLERSKMKRKEDFINDKRRISYLGATYNRIYRRQSVLIEGDYGVGKTRFLKLLQPKKLHAVWVESLFNIHETLASILKELNYDTTATYRRTPQYLKMICSLSNCFILIDEANDLDPRVWPYLKRVIDAGVPIVFAGLPKVRTFLTREHPDILSRLKTLILYPIVVEDFIVEYKDIEQEAIEQIYMTTKGDMRKFREICTDCRDRAKELKYTFVDLNLALEFLSDLPPQ</sequence>
<keyword evidence="3" id="KW-1185">Reference proteome</keyword>
<dbReference type="InterPro" id="IPR027417">
    <property type="entry name" value="P-loop_NTPase"/>
</dbReference>
<dbReference type="KEGG" id="dat:HRM2_39940"/>
<dbReference type="SUPFAM" id="SSF52540">
    <property type="entry name" value="P-loop containing nucleoside triphosphate hydrolases"/>
    <property type="match status" value="1"/>
</dbReference>
<protein>
    <submittedName>
        <fullName evidence="1">Transposase (ATPase domain protein)</fullName>
    </submittedName>
</protein>
<reference evidence="2 3" key="2">
    <citation type="journal article" date="2009" name="Environ. Microbiol.">
        <title>Genome sequence of Desulfobacterium autotrophicum HRM2, a marine sulfate reducer oxidizing organic carbon completely to carbon dioxide.</title>
        <authorList>
            <person name="Strittmatter A.W."/>
            <person name="Liesegang H."/>
            <person name="Rabus R."/>
            <person name="Decker I."/>
            <person name="Amann J."/>
            <person name="Andres S."/>
            <person name="Henne A."/>
            <person name="Fricke W.F."/>
            <person name="Martinez-Arias R."/>
            <person name="Bartels D."/>
            <person name="Goesmann A."/>
            <person name="Krause L."/>
            <person name="Puehler A."/>
            <person name="Klenk H.P."/>
            <person name="Richter M."/>
            <person name="Schuler M."/>
            <person name="Gloeckner F.O."/>
            <person name="Meyerdierks A."/>
            <person name="Gottschalk G."/>
            <person name="Amann R."/>
        </authorList>
    </citation>
    <scope>NUCLEOTIDE SEQUENCE [LARGE SCALE GENOMIC DNA]</scope>
    <source>
        <strain evidence="3">ATCC 43914 / DSM 3382 / HRM2</strain>
        <strain evidence="2">HRM2</strain>
    </source>
</reference>
<evidence type="ECO:0000313" key="3">
    <source>
        <dbReference type="Proteomes" id="UP000000442"/>
    </source>
</evidence>
<accession>C0QC35</accession>
<dbReference type="EMBL" id="CP001087">
    <property type="protein sequence ID" value="ACN17052.1"/>
    <property type="molecule type" value="Genomic_DNA"/>
</dbReference>
<evidence type="ECO:0000313" key="2">
    <source>
        <dbReference type="EMBL" id="ACN17052.1"/>
    </source>
</evidence>
<organism evidence="2 3">
    <name type="scientific">Desulforapulum autotrophicum (strain ATCC 43914 / DSM 3382 / VKM B-1955 / HRM2)</name>
    <name type="common">Desulfobacterium autotrophicum</name>
    <dbReference type="NCBI Taxonomy" id="177437"/>
    <lineage>
        <taxon>Bacteria</taxon>
        <taxon>Pseudomonadati</taxon>
        <taxon>Thermodesulfobacteriota</taxon>
        <taxon>Desulfobacteria</taxon>
        <taxon>Desulfobacterales</taxon>
        <taxon>Desulfobacteraceae</taxon>
        <taxon>Desulforapulum</taxon>
    </lineage>
</organism>
<dbReference type="EMBL" id="CP001087">
    <property type="protein sequence ID" value="ACN15706.1"/>
    <property type="molecule type" value="Genomic_DNA"/>
</dbReference>
<evidence type="ECO:0000313" key="1">
    <source>
        <dbReference type="EMBL" id="ACN15706.1"/>
    </source>
</evidence>
<dbReference type="AlphaFoldDB" id="C0QC35"/>
<gene>
    <name evidence="1" type="ordered locus">HRM2_26120</name>
    <name evidence="2" type="ordered locus">HRM2_39940</name>
</gene>